<dbReference type="PANTHER" id="PTHR45138">
    <property type="entry name" value="REGULATORY COMPONENTS OF SENSORY TRANSDUCTION SYSTEM"/>
    <property type="match status" value="1"/>
</dbReference>
<evidence type="ECO:0000259" key="4">
    <source>
        <dbReference type="PROSITE" id="PS50887"/>
    </source>
</evidence>
<feature type="domain" description="HAMP" evidence="3">
    <location>
        <begin position="88"/>
        <end position="135"/>
    </location>
</feature>
<name>A0A7K3NMU7_9BACT</name>
<accession>A0A7K3NMU7</accession>
<proteinExistence type="predicted"/>
<dbReference type="Gene3D" id="3.30.70.270">
    <property type="match status" value="1"/>
</dbReference>
<reference evidence="5 6" key="1">
    <citation type="submission" date="2020-02" db="EMBL/GenBank/DDBJ databases">
        <title>Comparative genomics of sulfur disproportionating microorganisms.</title>
        <authorList>
            <person name="Ward L.M."/>
            <person name="Bertran E."/>
            <person name="Johnston D.T."/>
        </authorList>
    </citation>
    <scope>NUCLEOTIDE SEQUENCE [LARGE SCALE GENOMIC DNA]</scope>
    <source>
        <strain evidence="5 6">DSM 3696</strain>
    </source>
</reference>
<evidence type="ECO:0000313" key="5">
    <source>
        <dbReference type="EMBL" id="NDY57514.1"/>
    </source>
</evidence>
<dbReference type="GO" id="GO:0043709">
    <property type="term" value="P:cell adhesion involved in single-species biofilm formation"/>
    <property type="evidence" value="ECO:0007669"/>
    <property type="project" value="TreeGrafter"/>
</dbReference>
<dbReference type="PROSITE" id="PS50887">
    <property type="entry name" value="GGDEF"/>
    <property type="match status" value="1"/>
</dbReference>
<dbReference type="PROSITE" id="PS50885">
    <property type="entry name" value="HAMP"/>
    <property type="match status" value="1"/>
</dbReference>
<evidence type="ECO:0000256" key="2">
    <source>
        <dbReference type="ARBA" id="ARBA00034247"/>
    </source>
</evidence>
<gene>
    <name evidence="5" type="ORF">G3N56_12295</name>
</gene>
<dbReference type="Pfam" id="PF00990">
    <property type="entry name" value="GGDEF"/>
    <property type="match status" value="1"/>
</dbReference>
<evidence type="ECO:0000313" key="6">
    <source>
        <dbReference type="Proteomes" id="UP000469724"/>
    </source>
</evidence>
<protein>
    <recommendedName>
        <fullName evidence="1">diguanylate cyclase</fullName>
        <ecNumber evidence="1">2.7.7.65</ecNumber>
    </recommendedName>
</protein>
<keyword evidence="6" id="KW-1185">Reference proteome</keyword>
<dbReference type="GO" id="GO:0005886">
    <property type="term" value="C:plasma membrane"/>
    <property type="evidence" value="ECO:0007669"/>
    <property type="project" value="TreeGrafter"/>
</dbReference>
<dbReference type="GO" id="GO:0052621">
    <property type="term" value="F:diguanylate cyclase activity"/>
    <property type="evidence" value="ECO:0007669"/>
    <property type="project" value="UniProtKB-EC"/>
</dbReference>
<dbReference type="SMART" id="SM00267">
    <property type="entry name" value="GGDEF"/>
    <property type="match status" value="1"/>
</dbReference>
<dbReference type="AlphaFoldDB" id="A0A7K3NMU7"/>
<dbReference type="InterPro" id="IPR003660">
    <property type="entry name" value="HAMP_dom"/>
</dbReference>
<feature type="domain" description="GGDEF" evidence="4">
    <location>
        <begin position="178"/>
        <end position="318"/>
    </location>
</feature>
<dbReference type="GO" id="GO:1902201">
    <property type="term" value="P:negative regulation of bacterial-type flagellum-dependent cell motility"/>
    <property type="evidence" value="ECO:0007669"/>
    <property type="project" value="TreeGrafter"/>
</dbReference>
<dbReference type="InterPro" id="IPR043128">
    <property type="entry name" value="Rev_trsase/Diguanyl_cyclase"/>
</dbReference>
<evidence type="ECO:0000256" key="1">
    <source>
        <dbReference type="ARBA" id="ARBA00012528"/>
    </source>
</evidence>
<dbReference type="NCBIfam" id="TIGR00254">
    <property type="entry name" value="GGDEF"/>
    <property type="match status" value="1"/>
</dbReference>
<dbReference type="InterPro" id="IPR050469">
    <property type="entry name" value="Diguanylate_Cyclase"/>
</dbReference>
<dbReference type="EMBL" id="JAAGRQ010000050">
    <property type="protein sequence ID" value="NDY57514.1"/>
    <property type="molecule type" value="Genomic_DNA"/>
</dbReference>
<comment type="caution">
    <text evidence="5">The sequence shown here is derived from an EMBL/GenBank/DDBJ whole genome shotgun (WGS) entry which is preliminary data.</text>
</comment>
<sequence length="339" mass="36946">MNVLPHTTGDGWESGREMLAAAQVVRYLAGIVRDPLSPPEFPPQLEAVEGLRELASSLVEVSAFAVRLAEGDLSGTLPVRGAFAGALKMLQGNLRHLAWQASRVAEGDFSQQVDFMGEFSQTFNAMVAKLDQSQAALRASESKYRQLAITDSLTGLYNLRYFFTIAEKEFRRALRHRRPVSIIMLDIDNFKSINDRHGHAVGDTVLREFSRNLGRTLRGADVLARYGGEEFIVLLPETGREAGAAVAEKLQKNVEGCFIGLESGCLNITASFGVSSFATFSGNRLTAAEIMEQTVKRADQALYRSKNSGKNMVTFLAFGDASAEGLGVGASRKMRNSAE</sequence>
<dbReference type="EC" id="2.7.7.65" evidence="1"/>
<dbReference type="GO" id="GO:0007165">
    <property type="term" value="P:signal transduction"/>
    <property type="evidence" value="ECO:0007669"/>
    <property type="project" value="InterPro"/>
</dbReference>
<dbReference type="CDD" id="cd06225">
    <property type="entry name" value="HAMP"/>
    <property type="match status" value="1"/>
</dbReference>
<dbReference type="InterPro" id="IPR000160">
    <property type="entry name" value="GGDEF_dom"/>
</dbReference>
<dbReference type="SUPFAM" id="SSF55073">
    <property type="entry name" value="Nucleotide cyclase"/>
    <property type="match status" value="1"/>
</dbReference>
<dbReference type="FunFam" id="3.30.70.270:FF:000001">
    <property type="entry name" value="Diguanylate cyclase domain protein"/>
    <property type="match status" value="1"/>
</dbReference>
<dbReference type="Proteomes" id="UP000469724">
    <property type="component" value="Unassembled WGS sequence"/>
</dbReference>
<dbReference type="InterPro" id="IPR029787">
    <property type="entry name" value="Nucleotide_cyclase"/>
</dbReference>
<organism evidence="5 6">
    <name type="scientific">Desulfolutivibrio sulfodismutans</name>
    <dbReference type="NCBI Taxonomy" id="63561"/>
    <lineage>
        <taxon>Bacteria</taxon>
        <taxon>Pseudomonadati</taxon>
        <taxon>Thermodesulfobacteriota</taxon>
        <taxon>Desulfovibrionia</taxon>
        <taxon>Desulfovibrionales</taxon>
        <taxon>Desulfovibrionaceae</taxon>
        <taxon>Desulfolutivibrio</taxon>
    </lineage>
</organism>
<dbReference type="CDD" id="cd01949">
    <property type="entry name" value="GGDEF"/>
    <property type="match status" value="1"/>
</dbReference>
<comment type="catalytic activity">
    <reaction evidence="2">
        <text>2 GTP = 3',3'-c-di-GMP + 2 diphosphate</text>
        <dbReference type="Rhea" id="RHEA:24898"/>
        <dbReference type="ChEBI" id="CHEBI:33019"/>
        <dbReference type="ChEBI" id="CHEBI:37565"/>
        <dbReference type="ChEBI" id="CHEBI:58805"/>
        <dbReference type="EC" id="2.7.7.65"/>
    </reaction>
</comment>
<evidence type="ECO:0000259" key="3">
    <source>
        <dbReference type="PROSITE" id="PS50885"/>
    </source>
</evidence>
<dbReference type="RefSeq" id="WP_163302570.1">
    <property type="nucleotide sequence ID" value="NZ_JAAGRQ010000050.1"/>
</dbReference>
<dbReference type="PANTHER" id="PTHR45138:SF9">
    <property type="entry name" value="DIGUANYLATE CYCLASE DGCM-RELATED"/>
    <property type="match status" value="1"/>
</dbReference>